<keyword evidence="5" id="KW-0472">Membrane</keyword>
<dbReference type="PANTHER" id="PTHR11716:SF107">
    <property type="entry name" value="PHOSPHOLIPASE A2"/>
    <property type="match status" value="1"/>
</dbReference>
<organism evidence="7 8">
    <name type="scientific">Tropilaelaps mercedesae</name>
    <dbReference type="NCBI Taxonomy" id="418985"/>
    <lineage>
        <taxon>Eukaryota</taxon>
        <taxon>Metazoa</taxon>
        <taxon>Ecdysozoa</taxon>
        <taxon>Arthropoda</taxon>
        <taxon>Chelicerata</taxon>
        <taxon>Arachnida</taxon>
        <taxon>Acari</taxon>
        <taxon>Parasitiformes</taxon>
        <taxon>Mesostigmata</taxon>
        <taxon>Gamasina</taxon>
        <taxon>Dermanyssoidea</taxon>
        <taxon>Laelapidae</taxon>
        <taxon>Tropilaelaps</taxon>
    </lineage>
</organism>
<dbReference type="PANTHER" id="PTHR11716">
    <property type="entry name" value="PHOSPHOLIPASE A2 FAMILY MEMBER"/>
    <property type="match status" value="1"/>
</dbReference>
<keyword evidence="4" id="KW-0479">Metal-binding</keyword>
<keyword evidence="3" id="KW-0964">Secreted</keyword>
<sequence>ILPNGKISVRLKPPPDKAETKFWNTSLVTNALSSDFLHAHAVHMYGALEVNSSDGVGRDIVIADSPLQRSHSRKKRSVLQLASMLKCVSGCSPLAFHGYGCFCGYMGDGSPVDPIDRLSYRTAATLNSAVASSTIGATRQRSARTWPPIFYLTIGTALGLDMLIVVYRIQQVLTAVAASNSVSAMWRLQNAFLAIRVQIIEQVAVRDAHFSDVYSEERDNRS</sequence>
<evidence type="ECO:0000256" key="1">
    <source>
        <dbReference type="ARBA" id="ARBA00001604"/>
    </source>
</evidence>
<name>A0A1V9XT41_9ACAR</name>
<comment type="subcellular location">
    <subcellularLocation>
        <location evidence="2">Secreted</location>
    </subcellularLocation>
</comment>
<comment type="caution">
    <text evidence="7">The sequence shown here is derived from an EMBL/GenBank/DDBJ whole genome shotgun (WGS) entry which is preliminary data.</text>
</comment>
<feature type="non-terminal residue" evidence="7">
    <location>
        <position position="1"/>
    </location>
</feature>
<comment type="cofactor">
    <cofactor evidence="4">
        <name>Ca(2+)</name>
        <dbReference type="ChEBI" id="CHEBI:29108"/>
    </cofactor>
    <text evidence="4">Binds 1 Ca(2+) ion per subunit.</text>
</comment>
<gene>
    <name evidence="7" type="ORF">BIW11_07640</name>
</gene>
<dbReference type="AlphaFoldDB" id="A0A1V9XT41"/>
<evidence type="ECO:0000313" key="7">
    <source>
        <dbReference type="EMBL" id="OQR76660.1"/>
    </source>
</evidence>
<dbReference type="SUPFAM" id="SSF48619">
    <property type="entry name" value="Phospholipase A2, PLA2"/>
    <property type="match status" value="1"/>
</dbReference>
<evidence type="ECO:0000256" key="2">
    <source>
        <dbReference type="ARBA" id="ARBA00004613"/>
    </source>
</evidence>
<feature type="binding site" evidence="4">
    <location>
        <position position="102"/>
    </location>
    <ligand>
        <name>Ca(2+)</name>
        <dbReference type="ChEBI" id="CHEBI:29108"/>
    </ligand>
</feature>
<dbReference type="GO" id="GO:0004623">
    <property type="term" value="F:phospholipase A2 activity"/>
    <property type="evidence" value="ECO:0007669"/>
    <property type="project" value="UniProtKB-EC"/>
</dbReference>
<feature type="binding site" evidence="4">
    <location>
        <position position="104"/>
    </location>
    <ligand>
        <name>Ca(2+)</name>
        <dbReference type="ChEBI" id="CHEBI:29108"/>
    </ligand>
</feature>
<protein>
    <recommendedName>
        <fullName evidence="6">Phospholipase A2-like central domain-containing protein</fullName>
    </recommendedName>
</protein>
<accession>A0A1V9XT41</accession>
<evidence type="ECO:0000313" key="8">
    <source>
        <dbReference type="Proteomes" id="UP000192247"/>
    </source>
</evidence>
<comment type="catalytic activity">
    <reaction evidence="1">
        <text>a 1,2-diacyl-sn-glycero-3-phosphocholine + H2O = a 1-acyl-sn-glycero-3-phosphocholine + a fatty acid + H(+)</text>
        <dbReference type="Rhea" id="RHEA:15801"/>
        <dbReference type="ChEBI" id="CHEBI:15377"/>
        <dbReference type="ChEBI" id="CHEBI:15378"/>
        <dbReference type="ChEBI" id="CHEBI:28868"/>
        <dbReference type="ChEBI" id="CHEBI:57643"/>
        <dbReference type="ChEBI" id="CHEBI:58168"/>
        <dbReference type="EC" id="3.1.1.4"/>
    </reaction>
</comment>
<dbReference type="Gene3D" id="1.20.90.10">
    <property type="entry name" value="Phospholipase A2 domain"/>
    <property type="match status" value="1"/>
</dbReference>
<dbReference type="Pfam" id="PF00068">
    <property type="entry name" value="Phospholip_A2_1"/>
    <property type="match status" value="1"/>
</dbReference>
<dbReference type="GO" id="GO:0006644">
    <property type="term" value="P:phospholipid metabolic process"/>
    <property type="evidence" value="ECO:0007669"/>
    <property type="project" value="InterPro"/>
</dbReference>
<evidence type="ECO:0000256" key="3">
    <source>
        <dbReference type="ARBA" id="ARBA00022525"/>
    </source>
</evidence>
<keyword evidence="8" id="KW-1185">Reference proteome</keyword>
<dbReference type="InParanoid" id="A0A1V9XT41"/>
<keyword evidence="4" id="KW-0106">Calcium</keyword>
<feature type="domain" description="Phospholipase A2-like central" evidence="6">
    <location>
        <begin position="79"/>
        <end position="117"/>
    </location>
</feature>
<proteinExistence type="predicted"/>
<dbReference type="InterPro" id="IPR001211">
    <property type="entry name" value="PLA2"/>
</dbReference>
<feature type="transmembrane region" description="Helical" evidence="5">
    <location>
        <begin position="149"/>
        <end position="169"/>
    </location>
</feature>
<keyword evidence="5" id="KW-1133">Transmembrane helix</keyword>
<dbReference type="OrthoDB" id="5841574at2759"/>
<evidence type="ECO:0000256" key="4">
    <source>
        <dbReference type="PIRSR" id="PIRSR601211-2"/>
    </source>
</evidence>
<dbReference type="InterPro" id="IPR016090">
    <property type="entry name" value="PLA2-like_dom"/>
</dbReference>
<dbReference type="GO" id="GO:0005576">
    <property type="term" value="C:extracellular region"/>
    <property type="evidence" value="ECO:0007669"/>
    <property type="project" value="UniProtKB-SubCell"/>
</dbReference>
<evidence type="ECO:0000259" key="6">
    <source>
        <dbReference type="Pfam" id="PF00068"/>
    </source>
</evidence>
<keyword evidence="5" id="KW-0812">Transmembrane</keyword>
<dbReference type="GO" id="GO:0016042">
    <property type="term" value="P:lipid catabolic process"/>
    <property type="evidence" value="ECO:0007669"/>
    <property type="project" value="InterPro"/>
</dbReference>
<dbReference type="GO" id="GO:0050482">
    <property type="term" value="P:arachidonate secretion"/>
    <property type="evidence" value="ECO:0007669"/>
    <property type="project" value="InterPro"/>
</dbReference>
<dbReference type="InterPro" id="IPR036444">
    <property type="entry name" value="PLipase_A2_dom_sf"/>
</dbReference>
<dbReference type="GO" id="GO:0005509">
    <property type="term" value="F:calcium ion binding"/>
    <property type="evidence" value="ECO:0007669"/>
    <property type="project" value="InterPro"/>
</dbReference>
<dbReference type="Proteomes" id="UP000192247">
    <property type="component" value="Unassembled WGS sequence"/>
</dbReference>
<dbReference type="EMBL" id="MNPL01004563">
    <property type="protein sequence ID" value="OQR76660.1"/>
    <property type="molecule type" value="Genomic_DNA"/>
</dbReference>
<evidence type="ECO:0000256" key="5">
    <source>
        <dbReference type="SAM" id="Phobius"/>
    </source>
</evidence>
<reference evidence="7 8" key="1">
    <citation type="journal article" date="2017" name="Gigascience">
        <title>Draft genome of the honey bee ectoparasitic mite, Tropilaelaps mercedesae, is shaped by the parasitic life history.</title>
        <authorList>
            <person name="Dong X."/>
            <person name="Armstrong S.D."/>
            <person name="Xia D."/>
            <person name="Makepeace B.L."/>
            <person name="Darby A.C."/>
            <person name="Kadowaki T."/>
        </authorList>
    </citation>
    <scope>NUCLEOTIDE SEQUENCE [LARGE SCALE GENOMIC DNA]</scope>
    <source>
        <strain evidence="7">Wuxi-XJTLU</strain>
    </source>
</reference>
<dbReference type="STRING" id="418985.A0A1V9XT41"/>